<name>A0A975Y001_9ACTN</name>
<keyword evidence="2" id="KW-1185">Reference proteome</keyword>
<proteinExistence type="predicted"/>
<reference evidence="1" key="1">
    <citation type="submission" date="2021-06" db="EMBL/GenBank/DDBJ databases">
        <title>Complete genome sequence of Nocardioides sp. G188.</title>
        <authorList>
            <person name="Im W.-T."/>
        </authorList>
    </citation>
    <scope>NUCLEOTIDE SEQUENCE</scope>
    <source>
        <strain evidence="1">G188</strain>
    </source>
</reference>
<protein>
    <submittedName>
        <fullName evidence="1">Uncharacterized protein</fullName>
    </submittedName>
</protein>
<organism evidence="1 2">
    <name type="scientific">Nocardioides panacis</name>
    <dbReference type="NCBI Taxonomy" id="2849501"/>
    <lineage>
        <taxon>Bacteria</taxon>
        <taxon>Bacillati</taxon>
        <taxon>Actinomycetota</taxon>
        <taxon>Actinomycetes</taxon>
        <taxon>Propionibacteriales</taxon>
        <taxon>Nocardioidaceae</taxon>
        <taxon>Nocardioides</taxon>
    </lineage>
</organism>
<dbReference type="EMBL" id="CP077062">
    <property type="protein sequence ID" value="QWZ07804.1"/>
    <property type="molecule type" value="Genomic_DNA"/>
</dbReference>
<dbReference type="AlphaFoldDB" id="A0A975Y001"/>
<dbReference type="KEGG" id="nps:KRR39_20825"/>
<evidence type="ECO:0000313" key="2">
    <source>
        <dbReference type="Proteomes" id="UP000683575"/>
    </source>
</evidence>
<accession>A0A975Y001</accession>
<gene>
    <name evidence="1" type="ORF">KRR39_20825</name>
</gene>
<dbReference type="Proteomes" id="UP000683575">
    <property type="component" value="Chromosome"/>
</dbReference>
<evidence type="ECO:0000313" key="1">
    <source>
        <dbReference type="EMBL" id="QWZ07804.1"/>
    </source>
</evidence>
<dbReference type="RefSeq" id="WP_216939314.1">
    <property type="nucleotide sequence ID" value="NZ_CP077062.1"/>
</dbReference>
<sequence>MSTHPDVRIEPGPDGSWSLMLRERPVVTGLSREQAEREAIKTPSELVLGTPFADDWFNRGYAAQRITEGSVRAEDVCDPIEYQGYRFDLFDLYDRMWGISEALEDGTRLFRPKPGSRQALKWLIADLSGTPADSRKTMPENNALRHATHARLQERGWSERINQVSFRLLREPGGDDAVVPIKTVDAAEEDGEAIVDVEADDVTESGRLRLGEFEWSTWQDLDSAAREATKHPGVYLARSGRDIVYVGMAGERRGMGVRGRLQTYARGRGAVSGLGEAALDRAFADPAWLASRLASLHAEGPARSKEWARDAIRHVNLQVCWTAAPDAETAKAWEHSILLELEDVALWNRARPRQTSE</sequence>